<dbReference type="EC" id="2.1.1.100" evidence="5"/>
<keyword evidence="4" id="KW-0472">Membrane</keyword>
<keyword evidence="5" id="KW-0949">S-adenosyl-L-methionine</keyword>
<dbReference type="GO" id="GO:0032259">
    <property type="term" value="P:methylation"/>
    <property type="evidence" value="ECO:0007669"/>
    <property type="project" value="UniProtKB-KW"/>
</dbReference>
<evidence type="ECO:0000256" key="5">
    <source>
        <dbReference type="RuleBase" id="RU362022"/>
    </source>
</evidence>
<dbReference type="PANTHER" id="PTHR12714:SF9">
    <property type="entry name" value="PROTEIN-S-ISOPRENYLCYSTEINE O-METHYLTRANSFERASE"/>
    <property type="match status" value="1"/>
</dbReference>
<dbReference type="PANTHER" id="PTHR12714">
    <property type="entry name" value="PROTEIN-S ISOPRENYLCYSTEINE O-METHYLTRANSFERASE"/>
    <property type="match status" value="1"/>
</dbReference>
<keyword evidence="5" id="KW-0256">Endoplasmic reticulum</keyword>
<keyword evidence="5" id="KW-0808">Transferase</keyword>
<feature type="chain" id="PRO_5034764638" description="Protein-S-isoprenylcysteine O-methyltransferase" evidence="6">
    <location>
        <begin position="24"/>
        <end position="243"/>
    </location>
</feature>
<name>A0A8E2B0G9_9APHY</name>
<protein>
    <recommendedName>
        <fullName evidence="5">Protein-S-isoprenylcysteine O-methyltransferase</fullName>
        <ecNumber evidence="5">2.1.1.100</ecNumber>
    </recommendedName>
</protein>
<keyword evidence="2" id="KW-0812">Transmembrane</keyword>
<dbReference type="Gene3D" id="1.20.120.1630">
    <property type="match status" value="1"/>
</dbReference>
<evidence type="ECO:0000256" key="1">
    <source>
        <dbReference type="ARBA" id="ARBA00004141"/>
    </source>
</evidence>
<reference evidence="7 8" key="1">
    <citation type="submission" date="2016-07" db="EMBL/GenBank/DDBJ databases">
        <title>Draft genome of the white-rot fungus Obba rivulosa 3A-2.</title>
        <authorList>
            <consortium name="DOE Joint Genome Institute"/>
            <person name="Miettinen O."/>
            <person name="Riley R."/>
            <person name="Acob R."/>
            <person name="Barry K."/>
            <person name="Cullen D."/>
            <person name="De Vries R."/>
            <person name="Hainaut M."/>
            <person name="Hatakka A."/>
            <person name="Henrissat B."/>
            <person name="Hilden K."/>
            <person name="Kuo R."/>
            <person name="Labutti K."/>
            <person name="Lipzen A."/>
            <person name="Makela M.R."/>
            <person name="Sandor L."/>
            <person name="Spatafora J.W."/>
            <person name="Grigoriev I.V."/>
            <person name="Hibbett D.S."/>
        </authorList>
    </citation>
    <scope>NUCLEOTIDE SEQUENCE [LARGE SCALE GENOMIC DNA]</scope>
    <source>
        <strain evidence="7 8">3A-2</strain>
    </source>
</reference>
<evidence type="ECO:0000256" key="3">
    <source>
        <dbReference type="ARBA" id="ARBA00022989"/>
    </source>
</evidence>
<comment type="catalytic activity">
    <reaction evidence="5">
        <text>[protein]-C-terminal S-[(2E,6E)-farnesyl]-L-cysteine + S-adenosyl-L-methionine = [protein]-C-terminal S-[(2E,6E)-farnesyl]-L-cysteine methyl ester + S-adenosyl-L-homocysteine</text>
        <dbReference type="Rhea" id="RHEA:21672"/>
        <dbReference type="Rhea" id="RHEA-COMP:12125"/>
        <dbReference type="Rhea" id="RHEA-COMP:12126"/>
        <dbReference type="ChEBI" id="CHEBI:57856"/>
        <dbReference type="ChEBI" id="CHEBI:59789"/>
        <dbReference type="ChEBI" id="CHEBI:90510"/>
        <dbReference type="ChEBI" id="CHEBI:90511"/>
        <dbReference type="EC" id="2.1.1.100"/>
    </reaction>
</comment>
<evidence type="ECO:0000256" key="4">
    <source>
        <dbReference type="ARBA" id="ARBA00023136"/>
    </source>
</evidence>
<dbReference type="EMBL" id="KV722382">
    <property type="protein sequence ID" value="OCH91649.1"/>
    <property type="molecule type" value="Genomic_DNA"/>
</dbReference>
<dbReference type="AlphaFoldDB" id="A0A8E2B0G9"/>
<evidence type="ECO:0000313" key="8">
    <source>
        <dbReference type="Proteomes" id="UP000250043"/>
    </source>
</evidence>
<keyword evidence="6" id="KW-0732">Signal</keyword>
<keyword evidence="8" id="KW-1185">Reference proteome</keyword>
<dbReference type="Pfam" id="PF04140">
    <property type="entry name" value="ICMT"/>
    <property type="match status" value="1"/>
</dbReference>
<sequence>MPTSLEYLLKVPLILVACIAAHASYTPPTPPPSEEEISKHAEYKGDAMNYAQKALIPTIKAGLWIMALFETVVILAQEYPSSYSQHILTTPSGSGALPSRVRITGTFLLGWVFIVAGGLTRVTCYRTLGRHFTFHLSVRKDHKLITRGPYSVVRHPGYSACAFVLFGEILIQLGEGSWMRECGILTTGVGKAFMYAWIAWHLTGAALLVKRIPTEDAILRKEFGAQWDEWSKRTPYTLIPYIL</sequence>
<dbReference type="InterPro" id="IPR007269">
    <property type="entry name" value="ICMT_MeTrfase"/>
</dbReference>
<dbReference type="GO" id="GO:0004671">
    <property type="term" value="F:protein C-terminal S-isoprenylcysteine carboxyl O-methyltransferase activity"/>
    <property type="evidence" value="ECO:0007669"/>
    <property type="project" value="UniProtKB-EC"/>
</dbReference>
<comment type="subcellular location">
    <subcellularLocation>
        <location evidence="5">Endoplasmic reticulum membrane</location>
        <topology evidence="5">Multi-pass membrane protein</topology>
    </subcellularLocation>
    <subcellularLocation>
        <location evidence="1">Membrane</location>
        <topology evidence="1">Multi-pass membrane protein</topology>
    </subcellularLocation>
</comment>
<organism evidence="7 8">
    <name type="scientific">Obba rivulosa</name>
    <dbReference type="NCBI Taxonomy" id="1052685"/>
    <lineage>
        <taxon>Eukaryota</taxon>
        <taxon>Fungi</taxon>
        <taxon>Dikarya</taxon>
        <taxon>Basidiomycota</taxon>
        <taxon>Agaricomycotina</taxon>
        <taxon>Agaricomycetes</taxon>
        <taxon>Polyporales</taxon>
        <taxon>Gelatoporiaceae</taxon>
        <taxon>Obba</taxon>
    </lineage>
</organism>
<keyword evidence="5" id="KW-0489">Methyltransferase</keyword>
<feature type="signal peptide" evidence="6">
    <location>
        <begin position="1"/>
        <end position="23"/>
    </location>
</feature>
<evidence type="ECO:0000313" key="7">
    <source>
        <dbReference type="EMBL" id="OCH91649.1"/>
    </source>
</evidence>
<comment type="similarity">
    <text evidence="5">Belongs to the class VI-like SAM-binding methyltransferase superfamily. Isoprenylcysteine carboxyl methyltransferase family.</text>
</comment>
<gene>
    <name evidence="7" type="ORF">OBBRIDRAFT_803183</name>
</gene>
<dbReference type="GO" id="GO:0005789">
    <property type="term" value="C:endoplasmic reticulum membrane"/>
    <property type="evidence" value="ECO:0007669"/>
    <property type="project" value="UniProtKB-SubCell"/>
</dbReference>
<proteinExistence type="inferred from homology"/>
<dbReference type="Proteomes" id="UP000250043">
    <property type="component" value="Unassembled WGS sequence"/>
</dbReference>
<accession>A0A8E2B0G9</accession>
<evidence type="ECO:0000256" key="2">
    <source>
        <dbReference type="ARBA" id="ARBA00022692"/>
    </source>
</evidence>
<keyword evidence="3" id="KW-1133">Transmembrane helix</keyword>
<evidence type="ECO:0000256" key="6">
    <source>
        <dbReference type="SAM" id="SignalP"/>
    </source>
</evidence>
<dbReference type="OrthoDB" id="422086at2759"/>